<keyword evidence="10 15" id="KW-0479">Metal-binding</keyword>
<evidence type="ECO:0000313" key="17">
    <source>
        <dbReference type="EMBL" id="BAN21455.1"/>
    </source>
</evidence>
<dbReference type="GO" id="GO:0005737">
    <property type="term" value="C:cytoplasm"/>
    <property type="evidence" value="ECO:0007669"/>
    <property type="project" value="UniProtKB-SubCell"/>
</dbReference>
<comment type="catalytic activity">
    <reaction evidence="1">
        <text>D-glucono-1,5-lactone + H2O = D-gluconate + H(+)</text>
        <dbReference type="Rhea" id="RHEA:10440"/>
        <dbReference type="ChEBI" id="CHEBI:15377"/>
        <dbReference type="ChEBI" id="CHEBI:15378"/>
        <dbReference type="ChEBI" id="CHEBI:16217"/>
        <dbReference type="ChEBI" id="CHEBI:18391"/>
        <dbReference type="EC" id="3.1.1.17"/>
    </reaction>
</comment>
<dbReference type="GO" id="GO:0005509">
    <property type="term" value="F:calcium ion binding"/>
    <property type="evidence" value="ECO:0007669"/>
    <property type="project" value="TreeGrafter"/>
</dbReference>
<evidence type="ECO:0000256" key="6">
    <source>
        <dbReference type="ARBA" id="ARBA00008853"/>
    </source>
</evidence>
<name>R4WKU5_RIPPE</name>
<feature type="binding site" evidence="15">
    <location>
        <position position="17"/>
    </location>
    <ligand>
        <name>a divalent metal cation</name>
        <dbReference type="ChEBI" id="CHEBI:60240"/>
    </ligand>
</feature>
<keyword evidence="15" id="KW-0862">Zinc</keyword>
<evidence type="ECO:0000256" key="1">
    <source>
        <dbReference type="ARBA" id="ARBA00001589"/>
    </source>
</evidence>
<reference evidence="17" key="1">
    <citation type="journal article" date="2013" name="PLoS ONE">
        <title>Gene expression in gut symbiotic organ of stinkbug affected by extracellular bacterial symbiont.</title>
        <authorList>
            <person name="Futahashi R."/>
            <person name="Tanaka K."/>
            <person name="Tanahashi M."/>
            <person name="Nikoh N."/>
            <person name="Kikuchi Y."/>
            <person name="Lee B.L."/>
            <person name="Fukatsu T."/>
        </authorList>
    </citation>
    <scope>NUCLEOTIDE SEQUENCE</scope>
    <source>
        <tissue evidence="17">Midgut</tissue>
    </source>
</reference>
<evidence type="ECO:0000256" key="7">
    <source>
        <dbReference type="ARBA" id="ARBA00013227"/>
    </source>
</evidence>
<evidence type="ECO:0000256" key="5">
    <source>
        <dbReference type="ARBA" id="ARBA00004496"/>
    </source>
</evidence>
<evidence type="ECO:0000256" key="14">
    <source>
        <dbReference type="PIRSR" id="PIRSR605511-1"/>
    </source>
</evidence>
<evidence type="ECO:0000256" key="13">
    <source>
        <dbReference type="ARBA" id="ARBA00032464"/>
    </source>
</evidence>
<feature type="domain" description="SMP-30/Gluconolactonase/LRE-like region" evidence="16">
    <location>
        <begin position="15"/>
        <end position="270"/>
    </location>
</feature>
<dbReference type="EC" id="3.1.1.17" evidence="7"/>
<evidence type="ECO:0000256" key="12">
    <source>
        <dbReference type="ARBA" id="ARBA00022837"/>
    </source>
</evidence>
<comment type="cofactor">
    <cofactor evidence="15">
        <name>Zn(2+)</name>
        <dbReference type="ChEBI" id="CHEBI:29105"/>
    </cofactor>
    <text evidence="15">Binds 1 divalent metal cation per subunit.</text>
</comment>
<accession>R4WKU5</accession>
<evidence type="ECO:0000256" key="10">
    <source>
        <dbReference type="ARBA" id="ARBA00022723"/>
    </source>
</evidence>
<dbReference type="PRINTS" id="PR01790">
    <property type="entry name" value="SMP30FAMILY"/>
</dbReference>
<dbReference type="InterPro" id="IPR005511">
    <property type="entry name" value="SMP-30"/>
</dbReference>
<evidence type="ECO:0000259" key="16">
    <source>
        <dbReference type="Pfam" id="PF08450"/>
    </source>
</evidence>
<comment type="cofactor">
    <cofactor evidence="2">
        <name>Ca(2+)</name>
        <dbReference type="ChEBI" id="CHEBI:29108"/>
    </cofactor>
</comment>
<evidence type="ECO:0000256" key="4">
    <source>
        <dbReference type="ARBA" id="ARBA00001946"/>
    </source>
</evidence>
<protein>
    <recommendedName>
        <fullName evidence="8">Regucalcin</fullName>
        <ecNumber evidence="7">3.1.1.17</ecNumber>
    </recommendedName>
    <alternativeName>
        <fullName evidence="13">Gluconolactonase</fullName>
    </alternativeName>
</protein>
<feature type="binding site" evidence="15">
    <location>
        <position position="110"/>
    </location>
    <ligand>
        <name>substrate</name>
    </ligand>
</feature>
<feature type="binding site" evidence="15">
    <location>
        <position position="211"/>
    </location>
    <ligand>
        <name>a divalent metal cation</name>
        <dbReference type="ChEBI" id="CHEBI:60240"/>
    </ligand>
</feature>
<comment type="cofactor">
    <cofactor evidence="3">
        <name>Mn(2+)</name>
        <dbReference type="ChEBI" id="CHEBI:29035"/>
    </cofactor>
</comment>
<feature type="binding site" evidence="15">
    <location>
        <position position="108"/>
    </location>
    <ligand>
        <name>substrate</name>
    </ligand>
</feature>
<dbReference type="SUPFAM" id="SSF63829">
    <property type="entry name" value="Calcium-dependent phosphotriesterase"/>
    <property type="match status" value="1"/>
</dbReference>
<dbReference type="GO" id="GO:0004341">
    <property type="term" value="F:gluconolactonase activity"/>
    <property type="evidence" value="ECO:0007669"/>
    <property type="project" value="UniProtKB-EC"/>
</dbReference>
<proteinExistence type="evidence at transcript level"/>
<dbReference type="InterPro" id="IPR013658">
    <property type="entry name" value="SGL"/>
</dbReference>
<evidence type="ECO:0000256" key="9">
    <source>
        <dbReference type="ARBA" id="ARBA00022490"/>
    </source>
</evidence>
<dbReference type="AlphaFoldDB" id="R4WKU5"/>
<dbReference type="Pfam" id="PF08450">
    <property type="entry name" value="SGL"/>
    <property type="match status" value="1"/>
</dbReference>
<evidence type="ECO:0000256" key="8">
    <source>
        <dbReference type="ARBA" id="ARBA00016808"/>
    </source>
</evidence>
<comment type="cofactor">
    <cofactor evidence="4">
        <name>Mg(2+)</name>
        <dbReference type="ChEBI" id="CHEBI:18420"/>
    </cofactor>
</comment>
<comment type="subcellular location">
    <subcellularLocation>
        <location evidence="5">Cytoplasm</location>
    </subcellularLocation>
</comment>
<evidence type="ECO:0000256" key="2">
    <source>
        <dbReference type="ARBA" id="ARBA00001913"/>
    </source>
</evidence>
<evidence type="ECO:0000256" key="3">
    <source>
        <dbReference type="ARBA" id="ARBA00001936"/>
    </source>
</evidence>
<feature type="active site" description="Proton donor/acceptor" evidence="14">
    <location>
        <position position="211"/>
    </location>
</feature>
<feature type="binding site" evidence="15">
    <location>
        <position position="160"/>
    </location>
    <ligand>
        <name>a divalent metal cation</name>
        <dbReference type="ChEBI" id="CHEBI:60240"/>
    </ligand>
</feature>
<sequence length="302" mass="33682">MSLKVERLPIPPLALGEGPHWRRESESLYLVDIDRRKIIRYHSESETYYSIQLDVPTIGFVTPVSNSKDEFLIGAGTNLYIVKWDGVSDTPESMKILQTLEGEPNTNRINDGKCDPSGRAWFGTLWAKWKIGGIERKGSFFSYSKEKGTTKHFTDIGISNGLDWDIGKNKMYYIDSLNYTIDVLDYNVDGTIGNRRVVFDLRKNNLPFYPDGMTIDTDGNLWVALYTGSRVIQINPESGNLLAQVQIPTSKVTSVTWGGKNLDELFITSAGAGTPDCGPNAGLTFRVTGLNAHGLPMNEFKL</sequence>
<dbReference type="InterPro" id="IPR011042">
    <property type="entry name" value="6-blade_b-propeller_TolB-like"/>
</dbReference>
<evidence type="ECO:0000256" key="15">
    <source>
        <dbReference type="PIRSR" id="PIRSR605511-2"/>
    </source>
</evidence>
<dbReference type="FunFam" id="2.120.10.30:FF:000027">
    <property type="entry name" value="Regucalcin homologue"/>
    <property type="match status" value="1"/>
</dbReference>
<dbReference type="EMBL" id="AK418240">
    <property type="protein sequence ID" value="BAN21455.1"/>
    <property type="molecule type" value="mRNA"/>
</dbReference>
<dbReference type="PANTHER" id="PTHR10907:SF66">
    <property type="entry name" value="MIP34848P1-RELATED"/>
    <property type="match status" value="1"/>
</dbReference>
<dbReference type="Gene3D" id="2.120.10.30">
    <property type="entry name" value="TolB, C-terminal domain"/>
    <property type="match status" value="1"/>
</dbReference>
<organism evidence="17">
    <name type="scientific">Riptortus pedestris</name>
    <name type="common">Bean bug</name>
    <dbReference type="NCBI Taxonomy" id="329032"/>
    <lineage>
        <taxon>Eukaryota</taxon>
        <taxon>Metazoa</taxon>
        <taxon>Ecdysozoa</taxon>
        <taxon>Arthropoda</taxon>
        <taxon>Hexapoda</taxon>
        <taxon>Insecta</taxon>
        <taxon>Pterygota</taxon>
        <taxon>Neoptera</taxon>
        <taxon>Paraneoptera</taxon>
        <taxon>Hemiptera</taxon>
        <taxon>Heteroptera</taxon>
        <taxon>Panheteroptera</taxon>
        <taxon>Pentatomomorpha</taxon>
        <taxon>Coreoidea</taxon>
        <taxon>Alydidae</taxon>
        <taxon>Riptortus</taxon>
    </lineage>
</organism>
<keyword evidence="9" id="KW-0963">Cytoplasm</keyword>
<dbReference type="GO" id="GO:0019853">
    <property type="term" value="P:L-ascorbic acid biosynthetic process"/>
    <property type="evidence" value="ECO:0007669"/>
    <property type="project" value="TreeGrafter"/>
</dbReference>
<comment type="similarity">
    <text evidence="6">Belongs to the SMP-30/CGR1 family.</text>
</comment>
<keyword evidence="12" id="KW-0106">Calcium</keyword>
<keyword evidence="11" id="KW-0378">Hydrolase</keyword>
<dbReference type="PANTHER" id="PTHR10907">
    <property type="entry name" value="REGUCALCIN"/>
    <property type="match status" value="1"/>
</dbReference>
<evidence type="ECO:0000256" key="11">
    <source>
        <dbReference type="ARBA" id="ARBA00022801"/>
    </source>
</evidence>